<evidence type="ECO:0000313" key="2">
    <source>
        <dbReference type="Proteomes" id="UP000887566"/>
    </source>
</evidence>
<dbReference type="Proteomes" id="UP000887566">
    <property type="component" value="Unplaced"/>
</dbReference>
<feature type="region of interest" description="Disordered" evidence="1">
    <location>
        <begin position="1"/>
        <end position="47"/>
    </location>
</feature>
<evidence type="ECO:0000256" key="1">
    <source>
        <dbReference type="SAM" id="MobiDB-lite"/>
    </source>
</evidence>
<feature type="region of interest" description="Disordered" evidence="1">
    <location>
        <begin position="78"/>
        <end position="149"/>
    </location>
</feature>
<feature type="compositionally biased region" description="Basic and acidic residues" evidence="1">
    <location>
        <begin position="78"/>
        <end position="122"/>
    </location>
</feature>
<evidence type="ECO:0000313" key="3">
    <source>
        <dbReference type="WBParaSite" id="PSAMB.scaffold1145size35280.g11278.t1"/>
    </source>
</evidence>
<sequence length="311" mass="34866">MKLALKRKADYNQNESLVNGARTSPAVKRVKTATPSPPQTPTVASTRQKVLPTADLVKQMMEDLPVHMAIDLREHEHKVREEHKVQESADKVAWERRKEREDRLIDKEHRRREKEARREEKRKQKNATKLRHSASHPSLPSSSAGPPTQQALKTDLVQQFLDTMPSTSTAPPTAKSSYQPLAPSGQPRDWYADLPPIDFSLLNGDDYDGVGDIATDDDLPAPTKSASALVENGDDDGDEDERLRHRSVLQSNRDRQVLALPYVDIGLPDFIEYSFPDQQRYLAEENFVFGRSRPAAVNEAATASATPTSSR</sequence>
<dbReference type="AlphaFoldDB" id="A0A914UQM0"/>
<feature type="region of interest" description="Disordered" evidence="1">
    <location>
        <begin position="212"/>
        <end position="240"/>
    </location>
</feature>
<proteinExistence type="predicted"/>
<dbReference type="WBParaSite" id="PSAMB.scaffold1145size35280.g11278.t1">
    <property type="protein sequence ID" value="PSAMB.scaffold1145size35280.g11278.t1"/>
    <property type="gene ID" value="PSAMB.scaffold1145size35280.g11278"/>
</dbReference>
<feature type="compositionally biased region" description="Low complexity" evidence="1">
    <location>
        <begin position="135"/>
        <end position="147"/>
    </location>
</feature>
<protein>
    <submittedName>
        <fullName evidence="3">Uncharacterized protein</fullName>
    </submittedName>
</protein>
<accession>A0A914UQM0</accession>
<organism evidence="2 3">
    <name type="scientific">Plectus sambesii</name>
    <dbReference type="NCBI Taxonomy" id="2011161"/>
    <lineage>
        <taxon>Eukaryota</taxon>
        <taxon>Metazoa</taxon>
        <taxon>Ecdysozoa</taxon>
        <taxon>Nematoda</taxon>
        <taxon>Chromadorea</taxon>
        <taxon>Plectida</taxon>
        <taxon>Plectina</taxon>
        <taxon>Plectoidea</taxon>
        <taxon>Plectidae</taxon>
        <taxon>Plectus</taxon>
    </lineage>
</organism>
<feature type="compositionally biased region" description="Basic residues" evidence="1">
    <location>
        <begin position="123"/>
        <end position="134"/>
    </location>
</feature>
<feature type="region of interest" description="Disordered" evidence="1">
    <location>
        <begin position="164"/>
        <end position="192"/>
    </location>
</feature>
<feature type="compositionally biased region" description="Low complexity" evidence="1">
    <location>
        <begin position="164"/>
        <end position="177"/>
    </location>
</feature>
<name>A0A914UQM0_9BILA</name>
<reference evidence="3" key="1">
    <citation type="submission" date="2022-11" db="UniProtKB">
        <authorList>
            <consortium name="WormBaseParasite"/>
        </authorList>
    </citation>
    <scope>IDENTIFICATION</scope>
</reference>
<keyword evidence="2" id="KW-1185">Reference proteome</keyword>